<dbReference type="SMART" id="SM00115">
    <property type="entry name" value="CASc"/>
    <property type="match status" value="1"/>
</dbReference>
<accession>A0A0M6YEA3</accession>
<dbReference type="Pfam" id="PF14559">
    <property type="entry name" value="TPR_19"/>
    <property type="match status" value="1"/>
</dbReference>
<dbReference type="SUPFAM" id="SSF81901">
    <property type="entry name" value="HCP-like"/>
    <property type="match status" value="1"/>
</dbReference>
<dbReference type="GO" id="GO:0008800">
    <property type="term" value="F:beta-lactamase activity"/>
    <property type="evidence" value="ECO:0007669"/>
    <property type="project" value="UniProtKB-EC"/>
</dbReference>
<keyword evidence="6" id="KW-1185">Reference proteome</keyword>
<feature type="chain" id="PRO_5005807937" evidence="3">
    <location>
        <begin position="24"/>
        <end position="691"/>
    </location>
</feature>
<evidence type="ECO:0000259" key="4">
    <source>
        <dbReference type="PROSITE" id="PS50208"/>
    </source>
</evidence>
<feature type="region of interest" description="Disordered" evidence="2">
    <location>
        <begin position="672"/>
        <end position="691"/>
    </location>
</feature>
<dbReference type="EC" id="3.5.2.6" evidence="5"/>
<keyword evidence="5" id="KW-0378">Hydrolase</keyword>
<organism evidence="5 6">
    <name type="scientific">Roseibium aggregatum</name>
    <dbReference type="NCBI Taxonomy" id="187304"/>
    <lineage>
        <taxon>Bacteria</taxon>
        <taxon>Pseudomonadati</taxon>
        <taxon>Pseudomonadota</taxon>
        <taxon>Alphaproteobacteria</taxon>
        <taxon>Hyphomicrobiales</taxon>
        <taxon>Stappiaceae</taxon>
        <taxon>Roseibium</taxon>
    </lineage>
</organism>
<dbReference type="GO" id="GO:0006508">
    <property type="term" value="P:proteolysis"/>
    <property type="evidence" value="ECO:0007669"/>
    <property type="project" value="InterPro"/>
</dbReference>
<dbReference type="RefSeq" id="WP_055661605.1">
    <property type="nucleotide sequence ID" value="NZ_CXST01000010.1"/>
</dbReference>
<comment type="similarity">
    <text evidence="1">Belongs to the peptidase C14A family.</text>
</comment>
<gene>
    <name evidence="5" type="primary">hcpD</name>
    <name evidence="5" type="ORF">LAL4801_06049</name>
</gene>
<dbReference type="Pfam" id="PF08238">
    <property type="entry name" value="Sel1"/>
    <property type="match status" value="4"/>
</dbReference>
<feature type="signal peptide" evidence="3">
    <location>
        <begin position="1"/>
        <end position="23"/>
    </location>
</feature>
<sequence length="691" mass="75926">MFSYLRLSVLLFLAWSDINFPTAAEATARFALVFGNSNYESVESLNNPRNDASLMDASLKSVGFKTVVALDANRQEMVAAISSFVDLLDAESEVFLYYAGHGVQYAGQNYLIPVDVTVEKSSDLPLVSLSLQTVINQIASVSPRISIIVLDACRDNPFENESGGSGKSTGGLAKATGSVGTYIAFATAPGEIAYDGDGANSPFTSALAEYLIKPGLPIEQVFKRVRETVVDVTGGAQIPWDHSSLIKEFFFERLLVAPPAIASEIQTDANEWKAATITNTNEAYEKYFAKYPDGLFADLAKFRINSSASKAESTVVRVDVKSRSSSASSDLGDWNTTVERGQVDDYQNYLERHPSGLFAKLAKLRIQDLSKNNLDDITAFTGRLSARFEEFEENPLYPDVTECDYLAGHVQEAADPAIGVFFSQIDPAKAVPACFTALEEYPDSMRILINYARAIDAAGRHEEARELYRAGANAGFPIAYRSLGDVYRDGRGLTKDMKQARYWYVLGADRQNVFAQLNLALIYRDGLGVAVDEEKAVYWLWRSARQGFAASMEILAGYYLDGKVLDKDENQAAILYRSAADMGHMWAEAKIGELYLDGRGVEQDLVAGLYWTERSAVQGNKWAQAKLATLYKDGSGTAKNFTEALKWAYLAQKGGVEYVDNLISDLEKRSPTGAVQKAKKLASTFSPRKIK</sequence>
<dbReference type="PANTHER" id="PTHR22576">
    <property type="entry name" value="MUCOSA ASSOCIATED LYMPHOID TISSUE LYMPHOMA TRANSLOCATION PROTEIN 1/PARACASPASE"/>
    <property type="match status" value="1"/>
</dbReference>
<dbReference type="Pfam" id="PF00656">
    <property type="entry name" value="Peptidase_C14"/>
    <property type="match status" value="1"/>
</dbReference>
<proteinExistence type="inferred from homology"/>
<dbReference type="Proteomes" id="UP000048926">
    <property type="component" value="Unassembled WGS sequence"/>
</dbReference>
<evidence type="ECO:0000256" key="3">
    <source>
        <dbReference type="SAM" id="SignalP"/>
    </source>
</evidence>
<dbReference type="AlphaFoldDB" id="A0A0M6YEA3"/>
<dbReference type="GO" id="GO:0004197">
    <property type="term" value="F:cysteine-type endopeptidase activity"/>
    <property type="evidence" value="ECO:0007669"/>
    <property type="project" value="InterPro"/>
</dbReference>
<feature type="domain" description="Caspase family p20" evidence="4">
    <location>
        <begin position="27"/>
        <end position="157"/>
    </location>
</feature>
<dbReference type="Gene3D" id="1.25.40.10">
    <property type="entry name" value="Tetratricopeptide repeat domain"/>
    <property type="match status" value="2"/>
</dbReference>
<keyword evidence="3" id="KW-0732">Signal</keyword>
<name>A0A0M6YEA3_9HYPH</name>
<dbReference type="InterPro" id="IPR029030">
    <property type="entry name" value="Caspase-like_dom_sf"/>
</dbReference>
<evidence type="ECO:0000313" key="6">
    <source>
        <dbReference type="Proteomes" id="UP000048926"/>
    </source>
</evidence>
<dbReference type="EMBL" id="CXST01000010">
    <property type="protein sequence ID" value="CTQ47587.1"/>
    <property type="molecule type" value="Genomic_DNA"/>
</dbReference>
<dbReference type="InterPro" id="IPR001309">
    <property type="entry name" value="Pept_C14_p20"/>
</dbReference>
<dbReference type="InterPro" id="IPR015917">
    <property type="entry name" value="Pept_C14A"/>
</dbReference>
<dbReference type="InterPro" id="IPR011600">
    <property type="entry name" value="Pept_C14_caspase"/>
</dbReference>
<dbReference type="PANTHER" id="PTHR22576:SF37">
    <property type="entry name" value="MUCOSA-ASSOCIATED LYMPHOID TISSUE LYMPHOMA TRANSLOCATION PROTEIN 1"/>
    <property type="match status" value="1"/>
</dbReference>
<dbReference type="OrthoDB" id="5321503at2"/>
<evidence type="ECO:0000256" key="2">
    <source>
        <dbReference type="SAM" id="MobiDB-lite"/>
    </source>
</evidence>
<dbReference type="Gene3D" id="3.40.50.1460">
    <property type="match status" value="1"/>
</dbReference>
<dbReference type="PROSITE" id="PS50208">
    <property type="entry name" value="CASPASE_P20"/>
    <property type="match status" value="1"/>
</dbReference>
<dbReference type="InterPro" id="IPR011990">
    <property type="entry name" value="TPR-like_helical_dom_sf"/>
</dbReference>
<dbReference type="InterPro" id="IPR052039">
    <property type="entry name" value="Caspase-related_regulators"/>
</dbReference>
<evidence type="ECO:0000256" key="1">
    <source>
        <dbReference type="ARBA" id="ARBA00010134"/>
    </source>
</evidence>
<dbReference type="InterPro" id="IPR006597">
    <property type="entry name" value="Sel1-like"/>
</dbReference>
<reference evidence="6" key="1">
    <citation type="submission" date="2015-07" db="EMBL/GenBank/DDBJ databases">
        <authorList>
            <person name="Rodrigo-Torres Lidia"/>
            <person name="Arahal R.David."/>
        </authorList>
    </citation>
    <scope>NUCLEOTIDE SEQUENCE [LARGE SCALE GENOMIC DNA]</scope>
    <source>
        <strain evidence="6">CECT 4801</strain>
    </source>
</reference>
<protein>
    <submittedName>
        <fullName evidence="5">Putative beta-lactamase HcpD</fullName>
        <ecNumber evidence="5">3.5.2.6</ecNumber>
    </submittedName>
</protein>
<dbReference type="SMART" id="SM00671">
    <property type="entry name" value="SEL1"/>
    <property type="match status" value="5"/>
</dbReference>
<evidence type="ECO:0000313" key="5">
    <source>
        <dbReference type="EMBL" id="CTQ47587.1"/>
    </source>
</evidence>
<dbReference type="SUPFAM" id="SSF52129">
    <property type="entry name" value="Caspase-like"/>
    <property type="match status" value="1"/>
</dbReference>